<comment type="similarity">
    <text evidence="8 9">Belongs to the TRAP transporter small permease family.</text>
</comment>
<accession>A0A1G9CLF4</accession>
<evidence type="ECO:0000313" key="12">
    <source>
        <dbReference type="EMBL" id="SDK52419.1"/>
    </source>
</evidence>
<comment type="subunit">
    <text evidence="9">The complex comprises the extracytoplasmic solute receptor protein and the two transmembrane proteins.</text>
</comment>
<dbReference type="STRING" id="376427.SAMN04487954_11835"/>
<dbReference type="EMBL" id="FNES01000018">
    <property type="protein sequence ID" value="SDK52419.1"/>
    <property type="molecule type" value="Genomic_DNA"/>
</dbReference>
<evidence type="ECO:0000256" key="7">
    <source>
        <dbReference type="ARBA" id="ARBA00023136"/>
    </source>
</evidence>
<keyword evidence="13" id="KW-1185">Reference proteome</keyword>
<keyword evidence="2 9" id="KW-0813">Transport</keyword>
<evidence type="ECO:0000256" key="6">
    <source>
        <dbReference type="ARBA" id="ARBA00022989"/>
    </source>
</evidence>
<proteinExistence type="inferred from homology"/>
<feature type="domain" description="Tripartite ATP-independent periplasmic transporters DctQ component" evidence="11">
    <location>
        <begin position="31"/>
        <end position="157"/>
    </location>
</feature>
<evidence type="ECO:0000256" key="3">
    <source>
        <dbReference type="ARBA" id="ARBA00022475"/>
    </source>
</evidence>
<comment type="subcellular location">
    <subcellularLocation>
        <location evidence="1 9">Cell inner membrane</location>
        <topology evidence="1 9">Multi-pass membrane protein</topology>
    </subcellularLocation>
</comment>
<evidence type="ECO:0000259" key="11">
    <source>
        <dbReference type="Pfam" id="PF04290"/>
    </source>
</evidence>
<evidence type="ECO:0000256" key="2">
    <source>
        <dbReference type="ARBA" id="ARBA00022448"/>
    </source>
</evidence>
<feature type="transmembrane region" description="Helical" evidence="9">
    <location>
        <begin position="95"/>
        <end position="112"/>
    </location>
</feature>
<keyword evidence="7 9" id="KW-0472">Membrane</keyword>
<feature type="region of interest" description="Disordered" evidence="10">
    <location>
        <begin position="185"/>
        <end position="206"/>
    </location>
</feature>
<comment type="function">
    <text evidence="9">Part of the tripartite ATP-independent periplasmic (TRAP) transport system.</text>
</comment>
<dbReference type="Pfam" id="PF04290">
    <property type="entry name" value="DctQ"/>
    <property type="match status" value="1"/>
</dbReference>
<dbReference type="AlphaFoldDB" id="A0A1G9CLF4"/>
<gene>
    <name evidence="12" type="ORF">SAMN04487954_11835</name>
</gene>
<keyword evidence="4 9" id="KW-0997">Cell inner membrane</keyword>
<dbReference type="Proteomes" id="UP000198525">
    <property type="component" value="Unassembled WGS sequence"/>
</dbReference>
<sequence>MSRLLAGLARLNRVLERVLHWILLSLVLGFILLVIYQVISRNLAFMPSLYWTEEFSRFAFQWMVMLGAAVGVLHADHFVLEAFPRGSRADLATRVVRDLACLAIGVIFVFYGHEFALSGLRRHATASGLSMIYVYSTFMVSGVFILLFSVQRLLHSLLHGLDAMESALNTPSEMETLDVSEADHSVEGLGSPLDSRGNSGQGGPRP</sequence>
<evidence type="ECO:0000256" key="9">
    <source>
        <dbReference type="RuleBase" id="RU369079"/>
    </source>
</evidence>
<keyword evidence="3" id="KW-1003">Cell membrane</keyword>
<protein>
    <recommendedName>
        <fullName evidence="9">TRAP transporter small permease protein</fullName>
    </recommendedName>
</protein>
<feature type="transmembrane region" description="Helical" evidence="9">
    <location>
        <begin position="21"/>
        <end position="39"/>
    </location>
</feature>
<evidence type="ECO:0000256" key="5">
    <source>
        <dbReference type="ARBA" id="ARBA00022692"/>
    </source>
</evidence>
<reference evidence="12 13" key="1">
    <citation type="submission" date="2016-10" db="EMBL/GenBank/DDBJ databases">
        <authorList>
            <person name="de Groot N.N."/>
        </authorList>
    </citation>
    <scope>NUCLEOTIDE SEQUENCE [LARGE SCALE GENOMIC DNA]</scope>
    <source>
        <strain evidence="12 13">CGMCC 1.6133</strain>
    </source>
</reference>
<keyword evidence="5 9" id="KW-0812">Transmembrane</keyword>
<dbReference type="GO" id="GO:0022857">
    <property type="term" value="F:transmembrane transporter activity"/>
    <property type="evidence" value="ECO:0007669"/>
    <property type="project" value="UniProtKB-UniRule"/>
</dbReference>
<dbReference type="RefSeq" id="WP_089688649.1">
    <property type="nucleotide sequence ID" value="NZ_FNES01000018.1"/>
</dbReference>
<dbReference type="PANTHER" id="PTHR35011">
    <property type="entry name" value="2,3-DIKETO-L-GULONATE TRAP TRANSPORTER SMALL PERMEASE PROTEIN YIAM"/>
    <property type="match status" value="1"/>
</dbReference>
<keyword evidence="6 9" id="KW-1133">Transmembrane helix</keyword>
<feature type="transmembrane region" description="Helical" evidence="9">
    <location>
        <begin position="132"/>
        <end position="150"/>
    </location>
</feature>
<evidence type="ECO:0000313" key="13">
    <source>
        <dbReference type="Proteomes" id="UP000198525"/>
    </source>
</evidence>
<dbReference type="GO" id="GO:0015740">
    <property type="term" value="P:C4-dicarboxylate transport"/>
    <property type="evidence" value="ECO:0007669"/>
    <property type="project" value="TreeGrafter"/>
</dbReference>
<evidence type="ECO:0000256" key="4">
    <source>
        <dbReference type="ARBA" id="ARBA00022519"/>
    </source>
</evidence>
<organism evidence="12 13">
    <name type="scientific">Billgrantia gudaonensis</name>
    <dbReference type="NCBI Taxonomy" id="376427"/>
    <lineage>
        <taxon>Bacteria</taxon>
        <taxon>Pseudomonadati</taxon>
        <taxon>Pseudomonadota</taxon>
        <taxon>Gammaproteobacteria</taxon>
        <taxon>Oceanospirillales</taxon>
        <taxon>Halomonadaceae</taxon>
        <taxon>Billgrantia</taxon>
    </lineage>
</organism>
<name>A0A1G9CLF4_9GAMM</name>
<evidence type="ECO:0000256" key="1">
    <source>
        <dbReference type="ARBA" id="ARBA00004429"/>
    </source>
</evidence>
<dbReference type="InterPro" id="IPR055348">
    <property type="entry name" value="DctQ"/>
</dbReference>
<evidence type="ECO:0000256" key="8">
    <source>
        <dbReference type="ARBA" id="ARBA00038436"/>
    </source>
</evidence>
<feature type="transmembrane region" description="Helical" evidence="9">
    <location>
        <begin position="59"/>
        <end position="83"/>
    </location>
</feature>
<dbReference type="PANTHER" id="PTHR35011:SF5">
    <property type="entry name" value="SIALIC ACID TRAP TRANSPORTER SMALL PERMEASE PROTEIN SIAQ"/>
    <property type="match status" value="1"/>
</dbReference>
<dbReference type="InterPro" id="IPR007387">
    <property type="entry name" value="TRAP_DctQ"/>
</dbReference>
<dbReference type="OrthoDB" id="4964541at2"/>
<dbReference type="GO" id="GO:0005886">
    <property type="term" value="C:plasma membrane"/>
    <property type="evidence" value="ECO:0007669"/>
    <property type="project" value="UniProtKB-SubCell"/>
</dbReference>
<evidence type="ECO:0000256" key="10">
    <source>
        <dbReference type="SAM" id="MobiDB-lite"/>
    </source>
</evidence>